<keyword evidence="16" id="KW-1185">Reference proteome</keyword>
<dbReference type="FunFam" id="2.130.10.10:FF:000049">
    <property type="entry name" value="DDB1-and CUL4-associated factor 7"/>
    <property type="match status" value="1"/>
</dbReference>
<gene>
    <name evidence="15" type="ORF">FBUS_08006</name>
</gene>
<protein>
    <recommendedName>
        <fullName evidence="11">DDB1- and CUL4-associated factor 7</fullName>
    </recommendedName>
    <alternativeName>
        <fullName evidence="12">WD repeat-containing protein 68</fullName>
    </alternativeName>
    <alternativeName>
        <fullName evidence="13">WD repeat-containing protein An11 homolog</fullName>
    </alternativeName>
</protein>
<accession>A0A8E0RS56</accession>
<feature type="repeat" description="WD" evidence="14">
    <location>
        <begin position="267"/>
        <end position="309"/>
    </location>
</feature>
<dbReference type="PROSITE" id="PS00678">
    <property type="entry name" value="WD_REPEATS_1"/>
    <property type="match status" value="1"/>
</dbReference>
<dbReference type="InterPro" id="IPR019775">
    <property type="entry name" value="WD40_repeat_CS"/>
</dbReference>
<dbReference type="InterPro" id="IPR036322">
    <property type="entry name" value="WD40_repeat_dom_sf"/>
</dbReference>
<keyword evidence="7" id="KW-0677">Repeat</keyword>
<evidence type="ECO:0000256" key="14">
    <source>
        <dbReference type="PROSITE-ProRule" id="PRU00221"/>
    </source>
</evidence>
<evidence type="ECO:0000256" key="9">
    <source>
        <dbReference type="ARBA" id="ARBA00023242"/>
    </source>
</evidence>
<dbReference type="Pfam" id="PF00400">
    <property type="entry name" value="WD40"/>
    <property type="match status" value="2"/>
</dbReference>
<dbReference type="PROSITE" id="PS50082">
    <property type="entry name" value="WD_REPEATS_2"/>
    <property type="match status" value="2"/>
</dbReference>
<dbReference type="PROSITE" id="PS50294">
    <property type="entry name" value="WD_REPEATS_REGION"/>
    <property type="match status" value="1"/>
</dbReference>
<evidence type="ECO:0000256" key="12">
    <source>
        <dbReference type="ARBA" id="ARBA00075735"/>
    </source>
</evidence>
<evidence type="ECO:0000256" key="6">
    <source>
        <dbReference type="ARBA" id="ARBA00022574"/>
    </source>
</evidence>
<feature type="repeat" description="WD" evidence="14">
    <location>
        <begin position="175"/>
        <end position="219"/>
    </location>
</feature>
<sequence>MVGNAQSGAKRKEIYKYDAPWCIFSMNWSVRPDKHFRLAVGSFVEEYNNKVQIVCLDEDRGEFVVQSTFAHHYPTSKIMWVPDTKCMFPDLLATSGDYLRIWRVHEDNEVKNECLLNNNKNSDYCAPLTSFDWNEVDPNILGTSSIDTTCTIWALETQQVMGHTSAVSGRVESQLIAHDKEVYDIAFSRAGSGRDMFASVGADGSVRMFDIRNLKHSTIIYEDLTHAPLLRLAWNKQDTNYLATFAVDSVEVIILDLRVPCTPVARLNSHRAYVNGLAWAPHSSCHLCTASEDCQALIWDIQSMPRAIEDPILAYTAAGEINQIQWSSTQPDWIAICYNSAMEILRV</sequence>
<proteinExistence type="inferred from homology"/>
<keyword evidence="5" id="KW-0963">Cytoplasm</keyword>
<keyword evidence="4" id="KW-0217">Developmental protein</keyword>
<evidence type="ECO:0000313" key="16">
    <source>
        <dbReference type="Proteomes" id="UP000728185"/>
    </source>
</evidence>
<evidence type="ECO:0000256" key="4">
    <source>
        <dbReference type="ARBA" id="ARBA00022473"/>
    </source>
</evidence>
<dbReference type="GO" id="GO:0005634">
    <property type="term" value="C:nucleus"/>
    <property type="evidence" value="ECO:0007669"/>
    <property type="project" value="UniProtKB-SubCell"/>
</dbReference>
<dbReference type="Gene3D" id="2.130.10.10">
    <property type="entry name" value="YVTN repeat-like/Quinoprotein amine dehydrogenase"/>
    <property type="match status" value="1"/>
</dbReference>
<keyword evidence="8" id="KW-0833">Ubl conjugation pathway</keyword>
<evidence type="ECO:0000256" key="10">
    <source>
        <dbReference type="ARBA" id="ARBA00060896"/>
    </source>
</evidence>
<keyword evidence="6 14" id="KW-0853">WD repeat</keyword>
<dbReference type="OrthoDB" id="24670at2759"/>
<dbReference type="InterPro" id="IPR045159">
    <property type="entry name" value="DCAF7-like"/>
</dbReference>
<dbReference type="Proteomes" id="UP000728185">
    <property type="component" value="Unassembled WGS sequence"/>
</dbReference>
<reference evidence="15" key="1">
    <citation type="submission" date="2019-05" db="EMBL/GenBank/DDBJ databases">
        <title>Annotation for the trematode Fasciolopsis buski.</title>
        <authorList>
            <person name="Choi Y.-J."/>
        </authorList>
    </citation>
    <scope>NUCLEOTIDE SEQUENCE</scope>
    <source>
        <strain evidence="15">HT</strain>
        <tissue evidence="15">Whole worm</tissue>
    </source>
</reference>
<evidence type="ECO:0000256" key="5">
    <source>
        <dbReference type="ARBA" id="ARBA00022490"/>
    </source>
</evidence>
<keyword evidence="9" id="KW-0539">Nucleus</keyword>
<comment type="subcellular location">
    <subcellularLocation>
        <location evidence="2">Cytoplasm</location>
    </subcellularLocation>
    <subcellularLocation>
        <location evidence="1">Nucleus</location>
    </subcellularLocation>
</comment>
<comment type="pathway">
    <text evidence="3">Protein modification; protein ubiquitination.</text>
</comment>
<dbReference type="PANTHER" id="PTHR19919">
    <property type="entry name" value="WD REPEAT CONTAINING PROTEIN"/>
    <property type="match status" value="1"/>
</dbReference>
<evidence type="ECO:0000256" key="1">
    <source>
        <dbReference type="ARBA" id="ARBA00004123"/>
    </source>
</evidence>
<evidence type="ECO:0000256" key="13">
    <source>
        <dbReference type="ARBA" id="ARBA00079586"/>
    </source>
</evidence>
<dbReference type="AlphaFoldDB" id="A0A8E0RS56"/>
<dbReference type="SUPFAM" id="SSF50978">
    <property type="entry name" value="WD40 repeat-like"/>
    <property type="match status" value="1"/>
</dbReference>
<evidence type="ECO:0000256" key="2">
    <source>
        <dbReference type="ARBA" id="ARBA00004496"/>
    </source>
</evidence>
<dbReference type="EMBL" id="LUCM01009635">
    <property type="protein sequence ID" value="KAA0186659.1"/>
    <property type="molecule type" value="Genomic_DNA"/>
</dbReference>
<dbReference type="InterPro" id="IPR015943">
    <property type="entry name" value="WD40/YVTN_repeat-like_dom_sf"/>
</dbReference>
<comment type="similarity">
    <text evidence="10">Belongs to the WD repeat DCAF7 family.</text>
</comment>
<evidence type="ECO:0000256" key="7">
    <source>
        <dbReference type="ARBA" id="ARBA00022737"/>
    </source>
</evidence>
<dbReference type="SMART" id="SM00320">
    <property type="entry name" value="WD40"/>
    <property type="match status" value="4"/>
</dbReference>
<evidence type="ECO:0000256" key="8">
    <source>
        <dbReference type="ARBA" id="ARBA00022786"/>
    </source>
</evidence>
<evidence type="ECO:0000313" key="15">
    <source>
        <dbReference type="EMBL" id="KAA0186659.1"/>
    </source>
</evidence>
<comment type="caution">
    <text evidence="15">The sequence shown here is derived from an EMBL/GenBank/DDBJ whole genome shotgun (WGS) entry which is preliminary data.</text>
</comment>
<dbReference type="GO" id="GO:0005737">
    <property type="term" value="C:cytoplasm"/>
    <property type="evidence" value="ECO:0007669"/>
    <property type="project" value="UniProtKB-SubCell"/>
</dbReference>
<evidence type="ECO:0000256" key="3">
    <source>
        <dbReference type="ARBA" id="ARBA00004906"/>
    </source>
</evidence>
<organism evidence="15 16">
    <name type="scientific">Fasciolopsis buskii</name>
    <dbReference type="NCBI Taxonomy" id="27845"/>
    <lineage>
        <taxon>Eukaryota</taxon>
        <taxon>Metazoa</taxon>
        <taxon>Spiralia</taxon>
        <taxon>Lophotrochozoa</taxon>
        <taxon>Platyhelminthes</taxon>
        <taxon>Trematoda</taxon>
        <taxon>Digenea</taxon>
        <taxon>Plagiorchiida</taxon>
        <taxon>Echinostomata</taxon>
        <taxon>Echinostomatoidea</taxon>
        <taxon>Fasciolidae</taxon>
        <taxon>Fasciolopsis</taxon>
    </lineage>
</organism>
<evidence type="ECO:0000256" key="11">
    <source>
        <dbReference type="ARBA" id="ARBA00071153"/>
    </source>
</evidence>
<name>A0A8E0RS56_9TREM</name>
<dbReference type="InterPro" id="IPR001680">
    <property type="entry name" value="WD40_rpt"/>
</dbReference>